<dbReference type="GO" id="GO:0032259">
    <property type="term" value="P:methylation"/>
    <property type="evidence" value="ECO:0007669"/>
    <property type="project" value="UniProtKB-KW"/>
</dbReference>
<dbReference type="Proteomes" id="UP000075663">
    <property type="component" value="Unassembled WGS sequence"/>
</dbReference>
<evidence type="ECO:0000256" key="4">
    <source>
        <dbReference type="ARBA" id="ARBA00022691"/>
    </source>
</evidence>
<dbReference type="Pfam" id="PF05175">
    <property type="entry name" value="MTS"/>
    <property type="match status" value="1"/>
</dbReference>
<sequence length="226" mass="25950">MNVIARKLKSLLFKPLSYAYRKYSRKERTTRVAGIKLTVLPGVFNPRLFFSTKFMMRYIEQYHLQDKHVLDVGSGSGALAIAAAVKGAKVVAIDINQLAVDNTVKNALLNKLDLQVLRSDLWKDLPLQTFDMVLVNPPYYPKSPTNKEELAWYCGDNFQYFDCFFNGLGSFIHSKTKVIMILSEDCEIESIGSIAEKNSFEMVLAKRKRVCWEINYIFYIRQKSHG</sequence>
<dbReference type="PANTHER" id="PTHR45875:SF1">
    <property type="entry name" value="METHYLTRANSFERASE N6AMT1"/>
    <property type="match status" value="1"/>
</dbReference>
<gene>
    <name evidence="6" type="ORF">AWW67_13880</name>
</gene>
<dbReference type="GO" id="GO:0003676">
    <property type="term" value="F:nucleic acid binding"/>
    <property type="evidence" value="ECO:0007669"/>
    <property type="project" value="InterPro"/>
</dbReference>
<dbReference type="GO" id="GO:0035657">
    <property type="term" value="C:eRF1 methyltransferase complex"/>
    <property type="evidence" value="ECO:0007669"/>
    <property type="project" value="TreeGrafter"/>
</dbReference>
<accession>A0A150XL91</accession>
<keyword evidence="3" id="KW-0808">Transferase</keyword>
<dbReference type="CDD" id="cd02440">
    <property type="entry name" value="AdoMet_MTases"/>
    <property type="match status" value="1"/>
</dbReference>
<protein>
    <recommendedName>
        <fullName evidence="5">Methyltransferase small domain-containing protein</fullName>
    </recommendedName>
</protein>
<dbReference type="InterPro" id="IPR002052">
    <property type="entry name" value="DNA_methylase_N6_adenine_CS"/>
</dbReference>
<dbReference type="InterPro" id="IPR029063">
    <property type="entry name" value="SAM-dependent_MTases_sf"/>
</dbReference>
<evidence type="ECO:0000313" key="7">
    <source>
        <dbReference type="Proteomes" id="UP000075663"/>
    </source>
</evidence>
<reference evidence="6 7" key="1">
    <citation type="submission" date="2016-01" db="EMBL/GenBank/DDBJ databases">
        <title>Genome sequencing of Roseivirga seohaensis SW-152.</title>
        <authorList>
            <person name="Selvaratnam C."/>
            <person name="Thevarajoo S."/>
            <person name="Goh K.M."/>
            <person name="Ee R."/>
            <person name="Chan K.-G."/>
            <person name="Chong C.S."/>
        </authorList>
    </citation>
    <scope>NUCLEOTIDE SEQUENCE [LARGE SCALE GENOMIC DNA]</scope>
    <source>
        <strain evidence="6 7">SW-152</strain>
    </source>
</reference>
<dbReference type="GO" id="GO:0008276">
    <property type="term" value="F:protein methyltransferase activity"/>
    <property type="evidence" value="ECO:0007669"/>
    <property type="project" value="TreeGrafter"/>
</dbReference>
<feature type="domain" description="Methyltransferase small" evidence="5">
    <location>
        <begin position="36"/>
        <end position="143"/>
    </location>
</feature>
<evidence type="ECO:0000256" key="2">
    <source>
        <dbReference type="ARBA" id="ARBA00022603"/>
    </source>
</evidence>
<name>A0A150XL91_9BACT</name>
<comment type="caution">
    <text evidence="6">The sequence shown here is derived from an EMBL/GenBank/DDBJ whole genome shotgun (WGS) entry which is preliminary data.</text>
</comment>
<dbReference type="SUPFAM" id="SSF53335">
    <property type="entry name" value="S-adenosyl-L-methionine-dependent methyltransferases"/>
    <property type="match status" value="1"/>
</dbReference>
<keyword evidence="4" id="KW-0949">S-adenosyl-L-methionine</keyword>
<evidence type="ECO:0000256" key="1">
    <source>
        <dbReference type="ARBA" id="ARBA00006149"/>
    </source>
</evidence>
<dbReference type="InterPro" id="IPR007848">
    <property type="entry name" value="Small_mtfrase_dom"/>
</dbReference>
<dbReference type="PANTHER" id="PTHR45875">
    <property type="entry name" value="METHYLTRANSFERASE N6AMT1"/>
    <property type="match status" value="1"/>
</dbReference>
<proteinExistence type="inferred from homology"/>
<dbReference type="InterPro" id="IPR052190">
    <property type="entry name" value="Euk-Arch_PrmC-MTase"/>
</dbReference>
<dbReference type="RefSeq" id="WP_062303625.1">
    <property type="nucleotide sequence ID" value="NZ_LRPB01000049.1"/>
</dbReference>
<evidence type="ECO:0000259" key="5">
    <source>
        <dbReference type="Pfam" id="PF05175"/>
    </source>
</evidence>
<dbReference type="GO" id="GO:0008757">
    <property type="term" value="F:S-adenosylmethionine-dependent methyltransferase activity"/>
    <property type="evidence" value="ECO:0007669"/>
    <property type="project" value="TreeGrafter"/>
</dbReference>
<organism evidence="6 7">
    <name type="scientific">Roseivirga seohaensis</name>
    <dbReference type="NCBI Taxonomy" id="1914963"/>
    <lineage>
        <taxon>Bacteria</taxon>
        <taxon>Pseudomonadati</taxon>
        <taxon>Bacteroidota</taxon>
        <taxon>Cytophagia</taxon>
        <taxon>Cytophagales</taxon>
        <taxon>Roseivirgaceae</taxon>
        <taxon>Roseivirga</taxon>
    </lineage>
</organism>
<keyword evidence="2" id="KW-0489">Methyltransferase</keyword>
<evidence type="ECO:0000313" key="6">
    <source>
        <dbReference type="EMBL" id="KYG79454.1"/>
    </source>
</evidence>
<dbReference type="GO" id="GO:0008170">
    <property type="term" value="F:N-methyltransferase activity"/>
    <property type="evidence" value="ECO:0007669"/>
    <property type="project" value="UniProtKB-ARBA"/>
</dbReference>
<dbReference type="STRING" id="1914963.AWW67_13880"/>
<dbReference type="EMBL" id="LRPB01000049">
    <property type="protein sequence ID" value="KYG79454.1"/>
    <property type="molecule type" value="Genomic_DNA"/>
</dbReference>
<dbReference type="PROSITE" id="PS00092">
    <property type="entry name" value="N6_MTASE"/>
    <property type="match status" value="1"/>
</dbReference>
<evidence type="ECO:0000256" key="3">
    <source>
        <dbReference type="ARBA" id="ARBA00022679"/>
    </source>
</evidence>
<comment type="similarity">
    <text evidence="1">Belongs to the eukaryotic/archaeal PrmC-related family.</text>
</comment>
<dbReference type="AlphaFoldDB" id="A0A150XL91"/>
<dbReference type="Gene3D" id="3.40.50.150">
    <property type="entry name" value="Vaccinia Virus protein VP39"/>
    <property type="match status" value="1"/>
</dbReference>